<keyword evidence="3" id="KW-1185">Reference proteome</keyword>
<dbReference type="RefSeq" id="WP_173196980.1">
    <property type="nucleotide sequence ID" value="NZ_JABFCX010000002.1"/>
</dbReference>
<gene>
    <name evidence="2" type="ORF">HK107_03980</name>
</gene>
<evidence type="ECO:0000313" key="3">
    <source>
        <dbReference type="Proteomes" id="UP000536835"/>
    </source>
</evidence>
<organism evidence="2 3">
    <name type="scientific">Parvularcula mediterranea</name>
    <dbReference type="NCBI Taxonomy" id="2732508"/>
    <lineage>
        <taxon>Bacteria</taxon>
        <taxon>Pseudomonadati</taxon>
        <taxon>Pseudomonadota</taxon>
        <taxon>Alphaproteobacteria</taxon>
        <taxon>Parvularculales</taxon>
        <taxon>Parvularculaceae</taxon>
        <taxon>Parvularcula</taxon>
    </lineage>
</organism>
<keyword evidence="1" id="KW-0732">Signal</keyword>
<comment type="caution">
    <text evidence="2">The sequence shown here is derived from an EMBL/GenBank/DDBJ whole genome shotgun (WGS) entry which is preliminary data.</text>
</comment>
<evidence type="ECO:0000313" key="2">
    <source>
        <dbReference type="EMBL" id="NNU15479.1"/>
    </source>
</evidence>
<dbReference type="Pfam" id="PF13618">
    <property type="entry name" value="Gluconate_2-dh3"/>
    <property type="match status" value="1"/>
</dbReference>
<evidence type="ECO:0000256" key="1">
    <source>
        <dbReference type="SAM" id="SignalP"/>
    </source>
</evidence>
<dbReference type="EMBL" id="JABFCX010000002">
    <property type="protein sequence ID" value="NNU15479.1"/>
    <property type="molecule type" value="Genomic_DNA"/>
</dbReference>
<protein>
    <submittedName>
        <fullName evidence="2">Gluconate 2-dehydrogenase subunit 3 family protein</fullName>
    </submittedName>
</protein>
<dbReference type="InterPro" id="IPR006311">
    <property type="entry name" value="TAT_signal"/>
</dbReference>
<proteinExistence type="predicted"/>
<name>A0A7Y3RJZ4_9PROT</name>
<dbReference type="Proteomes" id="UP000536835">
    <property type="component" value="Unassembled WGS sequence"/>
</dbReference>
<feature type="chain" id="PRO_5030695760" evidence="1">
    <location>
        <begin position="26"/>
        <end position="200"/>
    </location>
</feature>
<reference evidence="2 3" key="1">
    <citation type="submission" date="2020-05" db="EMBL/GenBank/DDBJ databases">
        <title>Parvularcula mediterraneae sp. nov., isolated from polypropylene straw from shallow seawater of the seashore of Laganas in Zakynthos island, Greece.</title>
        <authorList>
            <person name="Szabo I."/>
            <person name="Al-Omari J."/>
            <person name="Rado J."/>
            <person name="Szerdahelyi G.S."/>
        </authorList>
    </citation>
    <scope>NUCLEOTIDE SEQUENCE [LARGE SCALE GENOMIC DNA]</scope>
    <source>
        <strain evidence="2 3">ZS-1/3</strain>
    </source>
</reference>
<dbReference type="AlphaFoldDB" id="A0A7Y3RJZ4"/>
<dbReference type="InterPro" id="IPR027056">
    <property type="entry name" value="Gluconate_2DH_su3"/>
</dbReference>
<feature type="signal peptide" evidence="1">
    <location>
        <begin position="1"/>
        <end position="25"/>
    </location>
</feature>
<accession>A0A7Y3RJZ4</accession>
<sequence length="200" mass="21574">MTQPQASRRDMLQGLLALAGTGALAACGQQTGQADVPAGTLYPKGDPRNGAASGFYTEELRSFVSQLSDIIVPDTDSPGALKAGVPERLAMVHENWLDRQGKIEWLTKVQEVHDALSADGDRSFAEADAEARLAMVKAMDEKAYDKGGNGADAYRQLKREIVGAYYTTEAGCTEELQWLATPGDWKACVPLKEIGRTWAV</sequence>
<dbReference type="PROSITE" id="PS51318">
    <property type="entry name" value="TAT"/>
    <property type="match status" value="1"/>
</dbReference>